<dbReference type="RefSeq" id="WP_284207737.1">
    <property type="nucleotide sequence ID" value="NZ_BSSU01000008.1"/>
</dbReference>
<gene>
    <name evidence="1" type="ORF">theurythT_18310</name>
</gene>
<reference evidence="1 2" key="1">
    <citation type="submission" date="2023-03" db="EMBL/GenBank/DDBJ databases">
        <title>Draft genome sequence of Thalassotalea eurytherma JCM 18482T.</title>
        <authorList>
            <person name="Sawabe T."/>
        </authorList>
    </citation>
    <scope>NUCLEOTIDE SEQUENCE [LARGE SCALE GENOMIC DNA]</scope>
    <source>
        <strain evidence="1 2">JCM 18482</strain>
    </source>
</reference>
<accession>A0ABQ6H398</accession>
<evidence type="ECO:0000313" key="2">
    <source>
        <dbReference type="Proteomes" id="UP001157133"/>
    </source>
</evidence>
<dbReference type="EMBL" id="BSSU01000008">
    <property type="protein sequence ID" value="GLX82379.1"/>
    <property type="molecule type" value="Genomic_DNA"/>
</dbReference>
<proteinExistence type="predicted"/>
<name>A0ABQ6H398_9GAMM</name>
<protein>
    <submittedName>
        <fullName evidence="1">Uncharacterized protein</fullName>
    </submittedName>
</protein>
<dbReference type="Proteomes" id="UP001157133">
    <property type="component" value="Unassembled WGS sequence"/>
</dbReference>
<comment type="caution">
    <text evidence="1">The sequence shown here is derived from an EMBL/GenBank/DDBJ whole genome shotgun (WGS) entry which is preliminary data.</text>
</comment>
<sequence length="146" mass="16832">MNKHTKIAIFVAPFLLLGGYIASDYYLESLAKTDKVFKLEPEGHCDVFNKKCVLTTGEMKVSIEQNQQNTVINTTYPIDEAILFVVNSEQDVTPYPMTMKQTPYYWQSETQLAEKLANKSDNVKLRIIVKYQGDQYIAQFYSQTIR</sequence>
<organism evidence="1 2">
    <name type="scientific">Thalassotalea eurytherma</name>
    <dbReference type="NCBI Taxonomy" id="1144278"/>
    <lineage>
        <taxon>Bacteria</taxon>
        <taxon>Pseudomonadati</taxon>
        <taxon>Pseudomonadota</taxon>
        <taxon>Gammaproteobacteria</taxon>
        <taxon>Alteromonadales</taxon>
        <taxon>Colwelliaceae</taxon>
        <taxon>Thalassotalea</taxon>
    </lineage>
</organism>
<keyword evidence="2" id="KW-1185">Reference proteome</keyword>
<evidence type="ECO:0000313" key="1">
    <source>
        <dbReference type="EMBL" id="GLX82379.1"/>
    </source>
</evidence>